<accession>A0A1N6JUI7</accession>
<dbReference type="Pfam" id="PF04542">
    <property type="entry name" value="Sigma70_r2"/>
    <property type="match status" value="1"/>
</dbReference>
<keyword evidence="2" id="KW-0805">Transcription regulation</keyword>
<feature type="domain" description="RNA polymerase sigma factor 70 region 4 type 2" evidence="6">
    <location>
        <begin position="150"/>
        <end position="199"/>
    </location>
</feature>
<sequence>MSLPNLSPSARRLYTLRLLDQRRRNSFKPDDQADQPMALTTLIEGCKRGDRLCQEKLYALFFDQMLAVIRRSFSDQDAAISILNNGFLRAFKKIDQYKGSGSFEGWLRRIITHAIADYYREHESELNIRKAEIAENLPELHTKDPMAYKDLLQVLQHLPPATRVVINLFIVEGYAHKEISEMLGISTGTSKWHVSEGKRILKNLLNIQFTQ</sequence>
<dbReference type="InterPro" id="IPR036388">
    <property type="entry name" value="WH-like_DNA-bd_sf"/>
</dbReference>
<dbReference type="GO" id="GO:0016987">
    <property type="term" value="F:sigma factor activity"/>
    <property type="evidence" value="ECO:0007669"/>
    <property type="project" value="UniProtKB-KW"/>
</dbReference>
<dbReference type="GO" id="GO:0003677">
    <property type="term" value="F:DNA binding"/>
    <property type="evidence" value="ECO:0007669"/>
    <property type="project" value="InterPro"/>
</dbReference>
<name>A0A1N6JUI7_9BACT</name>
<dbReference type="InterPro" id="IPR013249">
    <property type="entry name" value="RNA_pol_sigma70_r4_t2"/>
</dbReference>
<dbReference type="PANTHER" id="PTHR43133:SF46">
    <property type="entry name" value="RNA POLYMERASE SIGMA-70 FACTOR ECF SUBFAMILY"/>
    <property type="match status" value="1"/>
</dbReference>
<dbReference type="Proteomes" id="UP000185003">
    <property type="component" value="Unassembled WGS sequence"/>
</dbReference>
<evidence type="ECO:0000256" key="1">
    <source>
        <dbReference type="ARBA" id="ARBA00010641"/>
    </source>
</evidence>
<dbReference type="PANTHER" id="PTHR43133">
    <property type="entry name" value="RNA POLYMERASE ECF-TYPE SIGMA FACTO"/>
    <property type="match status" value="1"/>
</dbReference>
<dbReference type="STRING" id="536979.SAMN04488055_4451"/>
<dbReference type="Gene3D" id="1.10.1740.10">
    <property type="match status" value="1"/>
</dbReference>
<organism evidence="7 8">
    <name type="scientific">Chitinophaga niabensis</name>
    <dbReference type="NCBI Taxonomy" id="536979"/>
    <lineage>
        <taxon>Bacteria</taxon>
        <taxon>Pseudomonadati</taxon>
        <taxon>Bacteroidota</taxon>
        <taxon>Chitinophagia</taxon>
        <taxon>Chitinophagales</taxon>
        <taxon>Chitinophagaceae</taxon>
        <taxon>Chitinophaga</taxon>
    </lineage>
</organism>
<dbReference type="GO" id="GO:0006352">
    <property type="term" value="P:DNA-templated transcription initiation"/>
    <property type="evidence" value="ECO:0007669"/>
    <property type="project" value="InterPro"/>
</dbReference>
<evidence type="ECO:0000259" key="6">
    <source>
        <dbReference type="Pfam" id="PF08281"/>
    </source>
</evidence>
<dbReference type="InterPro" id="IPR039425">
    <property type="entry name" value="RNA_pol_sigma-70-like"/>
</dbReference>
<dbReference type="InterPro" id="IPR014284">
    <property type="entry name" value="RNA_pol_sigma-70_dom"/>
</dbReference>
<evidence type="ECO:0000259" key="5">
    <source>
        <dbReference type="Pfam" id="PF04542"/>
    </source>
</evidence>
<keyword evidence="4" id="KW-0804">Transcription</keyword>
<dbReference type="InterPro" id="IPR007627">
    <property type="entry name" value="RNA_pol_sigma70_r2"/>
</dbReference>
<evidence type="ECO:0000313" key="7">
    <source>
        <dbReference type="EMBL" id="SIO47913.1"/>
    </source>
</evidence>
<feature type="domain" description="RNA polymerase sigma-70 region 2" evidence="5">
    <location>
        <begin position="63"/>
        <end position="123"/>
    </location>
</feature>
<protein>
    <submittedName>
        <fullName evidence="7">RNA polymerase sigma-70 factor, ECF subfamily</fullName>
    </submittedName>
</protein>
<evidence type="ECO:0000256" key="2">
    <source>
        <dbReference type="ARBA" id="ARBA00023015"/>
    </source>
</evidence>
<comment type="similarity">
    <text evidence="1">Belongs to the sigma-70 factor family. ECF subfamily.</text>
</comment>
<evidence type="ECO:0000313" key="8">
    <source>
        <dbReference type="Proteomes" id="UP000185003"/>
    </source>
</evidence>
<gene>
    <name evidence="7" type="ORF">SAMN04488055_4451</name>
</gene>
<evidence type="ECO:0000256" key="4">
    <source>
        <dbReference type="ARBA" id="ARBA00023163"/>
    </source>
</evidence>
<dbReference type="Gene3D" id="1.10.10.10">
    <property type="entry name" value="Winged helix-like DNA-binding domain superfamily/Winged helix DNA-binding domain"/>
    <property type="match status" value="1"/>
</dbReference>
<keyword evidence="3" id="KW-0731">Sigma factor</keyword>
<keyword evidence="8" id="KW-1185">Reference proteome</keyword>
<evidence type="ECO:0000256" key="3">
    <source>
        <dbReference type="ARBA" id="ARBA00023082"/>
    </source>
</evidence>
<dbReference type="Pfam" id="PF08281">
    <property type="entry name" value="Sigma70_r4_2"/>
    <property type="match status" value="1"/>
</dbReference>
<dbReference type="SUPFAM" id="SSF88946">
    <property type="entry name" value="Sigma2 domain of RNA polymerase sigma factors"/>
    <property type="match status" value="1"/>
</dbReference>
<dbReference type="EMBL" id="FSRA01000002">
    <property type="protein sequence ID" value="SIO47913.1"/>
    <property type="molecule type" value="Genomic_DNA"/>
</dbReference>
<dbReference type="AlphaFoldDB" id="A0A1N6JUI7"/>
<dbReference type="SUPFAM" id="SSF88659">
    <property type="entry name" value="Sigma3 and sigma4 domains of RNA polymerase sigma factors"/>
    <property type="match status" value="1"/>
</dbReference>
<dbReference type="NCBIfam" id="TIGR02937">
    <property type="entry name" value="sigma70-ECF"/>
    <property type="match status" value="1"/>
</dbReference>
<dbReference type="InterPro" id="IPR013324">
    <property type="entry name" value="RNA_pol_sigma_r3/r4-like"/>
</dbReference>
<dbReference type="InterPro" id="IPR013325">
    <property type="entry name" value="RNA_pol_sigma_r2"/>
</dbReference>
<proteinExistence type="inferred from homology"/>
<reference evidence="7 8" key="1">
    <citation type="submission" date="2016-11" db="EMBL/GenBank/DDBJ databases">
        <authorList>
            <person name="Jaros S."/>
            <person name="Januszkiewicz K."/>
            <person name="Wedrychowicz H."/>
        </authorList>
    </citation>
    <scope>NUCLEOTIDE SEQUENCE [LARGE SCALE GENOMIC DNA]</scope>
    <source>
        <strain evidence="7 8">DSM 24787</strain>
    </source>
</reference>